<evidence type="ECO:0000313" key="3">
    <source>
        <dbReference type="EMBL" id="ODV82715.1"/>
    </source>
</evidence>
<dbReference type="CDD" id="cd00167">
    <property type="entry name" value="SANT"/>
    <property type="match status" value="1"/>
</dbReference>
<name>A0A1E4ST78_9ASCO</name>
<feature type="compositionally biased region" description="Low complexity" evidence="1">
    <location>
        <begin position="381"/>
        <end position="393"/>
    </location>
</feature>
<evidence type="ECO:0000259" key="2">
    <source>
        <dbReference type="PROSITE" id="PS50090"/>
    </source>
</evidence>
<protein>
    <recommendedName>
        <fullName evidence="2">Myb-like domain-containing protein</fullName>
    </recommendedName>
</protein>
<feature type="compositionally biased region" description="Low complexity" evidence="1">
    <location>
        <begin position="589"/>
        <end position="608"/>
    </location>
</feature>
<evidence type="ECO:0000256" key="1">
    <source>
        <dbReference type="SAM" id="MobiDB-lite"/>
    </source>
</evidence>
<dbReference type="Proteomes" id="UP000094801">
    <property type="component" value="Unassembled WGS sequence"/>
</dbReference>
<feature type="compositionally biased region" description="Low complexity" evidence="1">
    <location>
        <begin position="213"/>
        <end position="229"/>
    </location>
</feature>
<feature type="compositionally biased region" description="Polar residues" evidence="1">
    <location>
        <begin position="631"/>
        <end position="643"/>
    </location>
</feature>
<feature type="region of interest" description="Disordered" evidence="1">
    <location>
        <begin position="156"/>
        <end position="408"/>
    </location>
</feature>
<reference evidence="4" key="1">
    <citation type="submission" date="2016-04" db="EMBL/GenBank/DDBJ databases">
        <title>Comparative genomics of biotechnologically important yeasts.</title>
        <authorList>
            <consortium name="DOE Joint Genome Institute"/>
            <person name="Riley R."/>
            <person name="Haridas S."/>
            <person name="Wolfe K.H."/>
            <person name="Lopes M.R."/>
            <person name="Hittinger C.T."/>
            <person name="Goker M."/>
            <person name="Salamov A."/>
            <person name="Wisecaver J."/>
            <person name="Long T.M."/>
            <person name="Aerts A.L."/>
            <person name="Barry K."/>
            <person name="Choi C."/>
            <person name="Clum A."/>
            <person name="Coughlan A.Y."/>
            <person name="Deshpande S."/>
            <person name="Douglass A.P."/>
            <person name="Hanson S.J."/>
            <person name="Klenk H.-P."/>
            <person name="Labutti K."/>
            <person name="Lapidus A."/>
            <person name="Lindquist E."/>
            <person name="Lipzen A."/>
            <person name="Meier-Kolthoff J.P."/>
            <person name="Ohm R.A."/>
            <person name="Otillar R.P."/>
            <person name="Pangilinan J."/>
            <person name="Peng Y."/>
            <person name="Rokas A."/>
            <person name="Rosa C.A."/>
            <person name="Scheuner C."/>
            <person name="Sibirny A.A."/>
            <person name="Slot J.C."/>
            <person name="Stielow J.B."/>
            <person name="Sun H."/>
            <person name="Kurtzman C.P."/>
            <person name="Blackwell M."/>
            <person name="Grigoriev I.V."/>
            <person name="Jeffries T.W."/>
        </authorList>
    </citation>
    <scope>NUCLEOTIDE SEQUENCE [LARGE SCALE GENOMIC DNA]</scope>
    <source>
        <strain evidence="4">NRRL YB-2248</strain>
    </source>
</reference>
<dbReference type="SUPFAM" id="SSF46689">
    <property type="entry name" value="Homeodomain-like"/>
    <property type="match status" value="1"/>
</dbReference>
<evidence type="ECO:0000313" key="4">
    <source>
        <dbReference type="Proteomes" id="UP000094801"/>
    </source>
</evidence>
<dbReference type="STRING" id="983967.A0A1E4ST78"/>
<dbReference type="Gene3D" id="1.10.10.60">
    <property type="entry name" value="Homeodomain-like"/>
    <property type="match status" value="1"/>
</dbReference>
<feature type="compositionally biased region" description="Polar residues" evidence="1">
    <location>
        <begin position="230"/>
        <end position="244"/>
    </location>
</feature>
<feature type="compositionally biased region" description="Pro residues" evidence="1">
    <location>
        <begin position="42"/>
        <end position="54"/>
    </location>
</feature>
<proteinExistence type="predicted"/>
<dbReference type="PROSITE" id="PS50090">
    <property type="entry name" value="MYB_LIKE"/>
    <property type="match status" value="1"/>
</dbReference>
<feature type="compositionally biased region" description="Basic and acidic residues" evidence="1">
    <location>
        <begin position="560"/>
        <end position="586"/>
    </location>
</feature>
<dbReference type="OrthoDB" id="2143914at2759"/>
<dbReference type="InterPro" id="IPR009057">
    <property type="entry name" value="Homeodomain-like_sf"/>
</dbReference>
<feature type="compositionally biased region" description="Low complexity" evidence="1">
    <location>
        <begin position="90"/>
        <end position="100"/>
    </location>
</feature>
<feature type="compositionally biased region" description="Low complexity" evidence="1">
    <location>
        <begin position="268"/>
        <end position="310"/>
    </location>
</feature>
<sequence>MSQVISIPTMNKKNDIRLPPITSLKGETSTPYGQQQQASPNQPTPPPPPHPHPQLQPHEQQLPQQQVFPPGQIPSQSYYHEVSDNRYAGPIPTSSTIPYSYSSPHLQPGVKLPAFQDICKSLPPRELPTPQQPAGPRNSVHSPKTVGAAISVIPQQATGYASPRQSPTLTHQPGLPVHGQYVSYHQQPPSRTSLEGTRSPKEGRLSSPNPTAYTHYQYPQYHYPTDQQQGQTVTQIPYMTQSPSIYFDPIQGQQQQQPPPPPPPPPGYFIQQQHPVPSQPQPFYQQQQSSHQFPPQQQQQQQQSHELQSYYTAGMSPSSLISQGHPHPGLMIQHQGPPSQQQQQPPIQRSQSMHHHHLGGHAVQQQQHQHQQHQQHHHQQHQQQQQASPQQQQLSTSRSFMAKSSSAWAPEDDKLLRMLKEEKKLGWREIASYFPNRTLNACQFRWRRIVIGVAGLNQQTSSTTTTLPSTPGKRSHSDSAVSQPEPKKTSISYGDSDRESTGNNREKDLEDRLRKVNEKLLASTSVAKSESESDNDDDEEEQEEEEEDDEDNEDEDEDYKDEKGESPNKKTTIVEKETTETDKLSENETVTSTSITRSTATTTTTATKVDNDDESVVVESSKKSTKAPDSVSPSKSNINRLLN</sequence>
<dbReference type="InterPro" id="IPR001005">
    <property type="entry name" value="SANT/Myb"/>
</dbReference>
<dbReference type="Pfam" id="PF13921">
    <property type="entry name" value="Myb_DNA-bind_6"/>
    <property type="match status" value="1"/>
</dbReference>
<feature type="compositionally biased region" description="Acidic residues" evidence="1">
    <location>
        <begin position="532"/>
        <end position="559"/>
    </location>
</feature>
<accession>A0A1E4ST78</accession>
<feature type="compositionally biased region" description="Low complexity" evidence="1">
    <location>
        <begin position="55"/>
        <end position="70"/>
    </location>
</feature>
<feature type="compositionally biased region" description="Polar residues" evidence="1">
    <location>
        <begin position="183"/>
        <end position="196"/>
    </location>
</feature>
<feature type="compositionally biased region" description="Low complexity" evidence="1">
    <location>
        <begin position="360"/>
        <end position="369"/>
    </location>
</feature>
<feature type="region of interest" description="Disordered" evidence="1">
    <location>
        <begin position="121"/>
        <end position="143"/>
    </location>
</feature>
<dbReference type="SMART" id="SM00717">
    <property type="entry name" value="SANT"/>
    <property type="match status" value="1"/>
</dbReference>
<feature type="compositionally biased region" description="Polar residues" evidence="1">
    <location>
        <begin position="1"/>
        <end position="11"/>
    </location>
</feature>
<feature type="domain" description="Myb-like" evidence="2">
    <location>
        <begin position="406"/>
        <end position="450"/>
    </location>
</feature>
<feature type="compositionally biased region" description="Basic residues" evidence="1">
    <location>
        <begin position="370"/>
        <end position="380"/>
    </location>
</feature>
<feature type="compositionally biased region" description="Pro residues" evidence="1">
    <location>
        <begin position="257"/>
        <end position="267"/>
    </location>
</feature>
<feature type="compositionally biased region" description="Polar residues" evidence="1">
    <location>
        <begin position="156"/>
        <end position="171"/>
    </location>
</feature>
<feature type="compositionally biased region" description="Low complexity" evidence="1">
    <location>
        <begin position="460"/>
        <end position="471"/>
    </location>
</feature>
<feature type="compositionally biased region" description="Polar residues" evidence="1">
    <location>
        <begin position="394"/>
        <end position="407"/>
    </location>
</feature>
<keyword evidence="4" id="KW-1185">Reference proteome</keyword>
<feature type="compositionally biased region" description="Low complexity" evidence="1">
    <location>
        <begin position="333"/>
        <end position="351"/>
    </location>
</feature>
<organism evidence="3 4">
    <name type="scientific">[Candida] arabinofermentans NRRL YB-2248</name>
    <dbReference type="NCBI Taxonomy" id="983967"/>
    <lineage>
        <taxon>Eukaryota</taxon>
        <taxon>Fungi</taxon>
        <taxon>Dikarya</taxon>
        <taxon>Ascomycota</taxon>
        <taxon>Saccharomycotina</taxon>
        <taxon>Pichiomycetes</taxon>
        <taxon>Pichiales</taxon>
        <taxon>Pichiaceae</taxon>
        <taxon>Ogataea</taxon>
        <taxon>Ogataea/Candida clade</taxon>
    </lineage>
</organism>
<gene>
    <name evidence="3" type="ORF">CANARDRAFT_25699</name>
</gene>
<feature type="compositionally biased region" description="Basic and acidic residues" evidence="1">
    <location>
        <begin position="495"/>
        <end position="518"/>
    </location>
</feature>
<dbReference type="AlphaFoldDB" id="A0A1E4ST78"/>
<feature type="region of interest" description="Disordered" evidence="1">
    <location>
        <begin position="459"/>
        <end position="643"/>
    </location>
</feature>
<dbReference type="EMBL" id="KV453876">
    <property type="protein sequence ID" value="ODV82715.1"/>
    <property type="molecule type" value="Genomic_DNA"/>
</dbReference>
<feature type="region of interest" description="Disordered" evidence="1">
    <location>
        <begin position="1"/>
        <end position="100"/>
    </location>
</feature>